<sequence length="74" mass="8300">MEEPPLKQPNTDLKEGQNSPSWFSLIGEDLLQVVLSIVSPEEVVNMVLVKPIRPHFAFVSIGRSFSLKTTHQLV</sequence>
<evidence type="ECO:0000313" key="1">
    <source>
        <dbReference type="EMBL" id="KAF6148444.1"/>
    </source>
</evidence>
<comment type="caution">
    <text evidence="1">The sequence shown here is derived from an EMBL/GenBank/DDBJ whole genome shotgun (WGS) entry which is preliminary data.</text>
</comment>
<gene>
    <name evidence="1" type="ORF">GIB67_038799</name>
</gene>
<reference evidence="1 2" key="1">
    <citation type="journal article" date="2020" name="IScience">
        <title>Genome Sequencing of the Endangered Kingdonia uniflora (Circaeasteraceae, Ranunculales) Reveals Potential Mechanisms of Evolutionary Specialization.</title>
        <authorList>
            <person name="Sun Y."/>
            <person name="Deng T."/>
            <person name="Zhang A."/>
            <person name="Moore M.J."/>
            <person name="Landis J.B."/>
            <person name="Lin N."/>
            <person name="Zhang H."/>
            <person name="Zhang X."/>
            <person name="Huang J."/>
            <person name="Zhang X."/>
            <person name="Sun H."/>
            <person name="Wang H."/>
        </authorList>
    </citation>
    <scope>NUCLEOTIDE SEQUENCE [LARGE SCALE GENOMIC DNA]</scope>
    <source>
        <strain evidence="1">TB1705</strain>
        <tissue evidence="1">Leaf</tissue>
    </source>
</reference>
<organism evidence="1 2">
    <name type="scientific">Kingdonia uniflora</name>
    <dbReference type="NCBI Taxonomy" id="39325"/>
    <lineage>
        <taxon>Eukaryota</taxon>
        <taxon>Viridiplantae</taxon>
        <taxon>Streptophyta</taxon>
        <taxon>Embryophyta</taxon>
        <taxon>Tracheophyta</taxon>
        <taxon>Spermatophyta</taxon>
        <taxon>Magnoliopsida</taxon>
        <taxon>Ranunculales</taxon>
        <taxon>Circaeasteraceae</taxon>
        <taxon>Kingdonia</taxon>
    </lineage>
</organism>
<accession>A0A7J7M0W3</accession>
<protein>
    <submittedName>
        <fullName evidence="1">Uncharacterized protein</fullName>
    </submittedName>
</protein>
<dbReference type="EMBL" id="JACGCM010001845">
    <property type="protein sequence ID" value="KAF6148444.1"/>
    <property type="molecule type" value="Genomic_DNA"/>
</dbReference>
<name>A0A7J7M0W3_9MAGN</name>
<dbReference type="AlphaFoldDB" id="A0A7J7M0W3"/>
<proteinExistence type="predicted"/>
<dbReference type="Proteomes" id="UP000541444">
    <property type="component" value="Unassembled WGS sequence"/>
</dbReference>
<keyword evidence="2" id="KW-1185">Reference proteome</keyword>
<evidence type="ECO:0000313" key="2">
    <source>
        <dbReference type="Proteomes" id="UP000541444"/>
    </source>
</evidence>